<evidence type="ECO:0000313" key="3">
    <source>
        <dbReference type="EMBL" id="KRO24079.1"/>
    </source>
</evidence>
<reference evidence="3 4" key="1">
    <citation type="journal article" date="2015" name="Genome Announc.">
        <title>Expanding the biotechnology potential of lactobacilli through comparative genomics of 213 strains and associated genera.</title>
        <authorList>
            <person name="Sun Z."/>
            <person name="Harris H.M."/>
            <person name="McCann A."/>
            <person name="Guo C."/>
            <person name="Argimon S."/>
            <person name="Zhang W."/>
            <person name="Yang X."/>
            <person name="Jeffery I.B."/>
            <person name="Cooney J.C."/>
            <person name="Kagawa T.F."/>
            <person name="Liu W."/>
            <person name="Song Y."/>
            <person name="Salvetti E."/>
            <person name="Wrobel A."/>
            <person name="Rasinkangas P."/>
            <person name="Parkhill J."/>
            <person name="Rea M.C."/>
            <person name="O'Sullivan O."/>
            <person name="Ritari J."/>
            <person name="Douillard F.P."/>
            <person name="Paul Ross R."/>
            <person name="Yang R."/>
            <person name="Briner A.E."/>
            <person name="Felis G.E."/>
            <person name="de Vos W.M."/>
            <person name="Barrangou R."/>
            <person name="Klaenhammer T.R."/>
            <person name="Caufield P.W."/>
            <person name="Cui Y."/>
            <person name="Zhang H."/>
            <person name="O'Toole P.W."/>
        </authorList>
    </citation>
    <scope>NUCLEOTIDE SEQUENCE [LARGE SCALE GENOMIC DNA]</scope>
    <source>
        <strain evidence="3 4">DSM 23026</strain>
    </source>
</reference>
<feature type="signal peptide" evidence="2">
    <location>
        <begin position="1"/>
        <end position="21"/>
    </location>
</feature>
<dbReference type="Proteomes" id="UP000051249">
    <property type="component" value="Unassembled WGS sequence"/>
</dbReference>
<feature type="region of interest" description="Disordered" evidence="1">
    <location>
        <begin position="125"/>
        <end position="147"/>
    </location>
</feature>
<evidence type="ECO:0000256" key="1">
    <source>
        <dbReference type="SAM" id="MobiDB-lite"/>
    </source>
</evidence>
<protein>
    <recommendedName>
        <fullName evidence="5">CamS family sex pheromone protein</fullName>
    </recommendedName>
</protein>
<evidence type="ECO:0000256" key="2">
    <source>
        <dbReference type="SAM" id="SignalP"/>
    </source>
</evidence>
<proteinExistence type="predicted"/>
<evidence type="ECO:0000313" key="4">
    <source>
        <dbReference type="Proteomes" id="UP000051249"/>
    </source>
</evidence>
<accession>A0A0R2NDY2</accession>
<dbReference type="InterPro" id="IPR011426">
    <property type="entry name" value="CamS"/>
</dbReference>
<evidence type="ECO:0008006" key="5">
    <source>
        <dbReference type="Google" id="ProtNLM"/>
    </source>
</evidence>
<dbReference type="AlphaFoldDB" id="A0A0R2NDY2"/>
<keyword evidence="2" id="KW-0732">Signal</keyword>
<dbReference type="EMBL" id="JQCQ01000026">
    <property type="protein sequence ID" value="KRO24079.1"/>
    <property type="molecule type" value="Genomic_DNA"/>
</dbReference>
<dbReference type="PROSITE" id="PS51257">
    <property type="entry name" value="PROKAR_LIPOPROTEIN"/>
    <property type="match status" value="1"/>
</dbReference>
<dbReference type="Pfam" id="PF07537">
    <property type="entry name" value="CamS"/>
    <property type="match status" value="1"/>
</dbReference>
<dbReference type="OrthoDB" id="9795361at2"/>
<dbReference type="CDD" id="cd13441">
    <property type="entry name" value="CamS_repeat_1"/>
    <property type="match status" value="1"/>
</dbReference>
<dbReference type="CDD" id="cd13440">
    <property type="entry name" value="CamS_repeat_2"/>
    <property type="match status" value="1"/>
</dbReference>
<keyword evidence="4" id="KW-1185">Reference proteome</keyword>
<organism evidence="3 4">
    <name type="scientific">Pediococcus argentinicus</name>
    <dbReference type="NCBI Taxonomy" id="480391"/>
    <lineage>
        <taxon>Bacteria</taxon>
        <taxon>Bacillati</taxon>
        <taxon>Bacillota</taxon>
        <taxon>Bacilli</taxon>
        <taxon>Lactobacillales</taxon>
        <taxon>Lactobacillaceae</taxon>
        <taxon>Pediococcus</taxon>
    </lineage>
</organism>
<gene>
    <name evidence="3" type="ORF">IV88_GL000850</name>
</gene>
<dbReference type="PATRIC" id="fig|480391.4.peg.862"/>
<dbReference type="Gene3D" id="3.10.570.10">
    <property type="entry name" value="sex pheromone staph- cam373 precursor domain"/>
    <property type="match status" value="1"/>
</dbReference>
<feature type="chain" id="PRO_5006421033" description="CamS family sex pheromone protein" evidence="2">
    <location>
        <begin position="22"/>
        <end position="385"/>
    </location>
</feature>
<comment type="caution">
    <text evidence="3">The sequence shown here is derived from an EMBL/GenBank/DDBJ whole genome shotgun (WGS) entry which is preliminary data.</text>
</comment>
<name>A0A0R2NDY2_9LACO</name>
<sequence>MNLGKKLVLGLAVLTTGLSLAACGNLNNSNIQKTDSTTGKQNKKSTYQVTGQASGSQYAGTIKNGHYVTSTSRGLTAGQNGNINNVKSFENGLQSISKPVFAPSKYVFQEGQNLSSDTVQKWLDRKSKDNPEGLNPKDNGSKSPTKRNPIYLQAMEEQDYMEKSGNKLKIKGMTIGLAMNSVDYYRKEQYGAQFETKISDADIKAQAKIMAQTVLARLRQRSQLKDIPIAIGIYKQASNDSLTGGNYLMYSVNKGASLSSWKTMDYQNYVLPEKNGESVPNSNDASAFENFKDQIQSFFPNLSGVTAQAQYKGKTMQGMKVNITTQFYSETEINSFTQFVNEQAQKFLPSGVNIDITIQSTEGVQSFLTKNANEKSYYSHIFTSY</sequence>
<dbReference type="RefSeq" id="WP_057800004.1">
    <property type="nucleotide sequence ID" value="NZ_BJZZ01000025.1"/>
</dbReference>
<dbReference type="PIRSF" id="PIRSF012509">
    <property type="entry name" value="CamS"/>
    <property type="match status" value="1"/>
</dbReference>